<evidence type="ECO:0000256" key="1">
    <source>
        <dbReference type="ARBA" id="ARBA00004418"/>
    </source>
</evidence>
<dbReference type="NCBIfam" id="NF041112">
    <property type="entry name" value="chap_CsgH_alph"/>
    <property type="match status" value="1"/>
</dbReference>
<dbReference type="AlphaFoldDB" id="A0A081NL16"/>
<evidence type="ECO:0000256" key="8">
    <source>
        <dbReference type="SAM" id="SignalP"/>
    </source>
</evidence>
<keyword evidence="6" id="KW-0143">Chaperone</keyword>
<dbReference type="Pfam" id="PF10610">
    <property type="entry name" value="Tafi-CsgC"/>
    <property type="match status" value="1"/>
</dbReference>
<comment type="similarity">
    <text evidence="2">Belongs to the CsgC/AgfC family.</text>
</comment>
<feature type="chain" id="PRO_5001760910" description="Curli assembly protein CsgC" evidence="8">
    <location>
        <begin position="24"/>
        <end position="131"/>
    </location>
</feature>
<dbReference type="Proteomes" id="UP000028073">
    <property type="component" value="Unassembled WGS sequence"/>
</dbReference>
<feature type="region of interest" description="Disordered" evidence="7">
    <location>
        <begin position="63"/>
        <end position="87"/>
    </location>
</feature>
<keyword evidence="10" id="KW-1185">Reference proteome</keyword>
<sequence length="131" mass="14390">MTINNLLKPLALTTLLITQQAQASDVLIKINSEWEGNTLSLNPTATSQKPGTFQYLIEVQKSGKQGSATTRQSSQTTLSPNRQTRLSSTTFNLMEGDQLSFKVTLTSEGNSVAHLERLFTLPSKHQQEPDA</sequence>
<reference evidence="9 10" key="1">
    <citation type="submission" date="2014-06" db="EMBL/GenBank/DDBJ databases">
        <title>Whole Genome Sequences of Three Symbiotic Endozoicomonas Bacteria.</title>
        <authorList>
            <person name="Neave M.J."/>
            <person name="Apprill A."/>
            <person name="Voolstra C.R."/>
        </authorList>
    </citation>
    <scope>NUCLEOTIDE SEQUENCE [LARGE SCALE GENOMIC DNA]</scope>
    <source>
        <strain evidence="9 10">DSM 25634</strain>
    </source>
</reference>
<comment type="caution">
    <text evidence="9">The sequence shown here is derived from an EMBL/GenBank/DDBJ whole genome shotgun (WGS) entry which is preliminary data.</text>
</comment>
<dbReference type="InterPro" id="IPR047726">
    <property type="entry name" value="CsgH_dom"/>
</dbReference>
<evidence type="ECO:0000256" key="4">
    <source>
        <dbReference type="ARBA" id="ARBA00022729"/>
    </source>
</evidence>
<evidence type="ECO:0000256" key="6">
    <source>
        <dbReference type="ARBA" id="ARBA00023186"/>
    </source>
</evidence>
<dbReference type="EMBL" id="JOKH01000001">
    <property type="protein sequence ID" value="KEQ19139.1"/>
    <property type="molecule type" value="Genomic_DNA"/>
</dbReference>
<evidence type="ECO:0000313" key="9">
    <source>
        <dbReference type="EMBL" id="KEQ19139.1"/>
    </source>
</evidence>
<dbReference type="OrthoDB" id="9830577at2"/>
<evidence type="ECO:0000256" key="5">
    <source>
        <dbReference type="ARBA" id="ARBA00022764"/>
    </source>
</evidence>
<evidence type="ECO:0000256" key="2">
    <source>
        <dbReference type="ARBA" id="ARBA00006329"/>
    </source>
</evidence>
<gene>
    <name evidence="9" type="ORF">GZ78_03800</name>
</gene>
<dbReference type="InterPro" id="IPR053722">
    <property type="entry name" value="Curli_assembly_CsgC/AgfC"/>
</dbReference>
<keyword evidence="4 8" id="KW-0732">Signal</keyword>
<name>A0A081NL16_9GAMM</name>
<evidence type="ECO:0000256" key="7">
    <source>
        <dbReference type="SAM" id="MobiDB-lite"/>
    </source>
</evidence>
<dbReference type="GO" id="GO:0042597">
    <property type="term" value="C:periplasmic space"/>
    <property type="evidence" value="ECO:0007669"/>
    <property type="project" value="UniProtKB-SubCell"/>
</dbReference>
<dbReference type="Gene3D" id="2.60.40.2420">
    <property type="match status" value="1"/>
</dbReference>
<protein>
    <recommendedName>
        <fullName evidence="3">Curli assembly protein CsgC</fullName>
    </recommendedName>
</protein>
<dbReference type="InterPro" id="IPR014491">
    <property type="entry name" value="Curli_production_prot_CsgC"/>
</dbReference>
<evidence type="ECO:0000313" key="10">
    <source>
        <dbReference type="Proteomes" id="UP000028073"/>
    </source>
</evidence>
<evidence type="ECO:0000256" key="3">
    <source>
        <dbReference type="ARBA" id="ARBA00017442"/>
    </source>
</evidence>
<dbReference type="RefSeq" id="WP_034832796.1">
    <property type="nucleotide sequence ID" value="NZ_JOKH01000001.1"/>
</dbReference>
<organism evidence="9 10">
    <name type="scientific">Endozoicomonas numazuensis</name>
    <dbReference type="NCBI Taxonomy" id="1137799"/>
    <lineage>
        <taxon>Bacteria</taxon>
        <taxon>Pseudomonadati</taxon>
        <taxon>Pseudomonadota</taxon>
        <taxon>Gammaproteobacteria</taxon>
        <taxon>Oceanospirillales</taxon>
        <taxon>Endozoicomonadaceae</taxon>
        <taxon>Endozoicomonas</taxon>
    </lineage>
</organism>
<comment type="subcellular location">
    <subcellularLocation>
        <location evidence="1">Periplasm</location>
    </subcellularLocation>
</comment>
<feature type="signal peptide" evidence="8">
    <location>
        <begin position="1"/>
        <end position="23"/>
    </location>
</feature>
<dbReference type="STRING" id="1137799.GZ78_03800"/>
<accession>A0A081NL16</accession>
<keyword evidence="5" id="KW-0574">Periplasm</keyword>
<proteinExistence type="inferred from homology"/>